<dbReference type="STRING" id="1314790.A0A1Y1Z8H6"/>
<dbReference type="Pfam" id="PF03036">
    <property type="entry name" value="Perilipin"/>
    <property type="match status" value="1"/>
</dbReference>
<dbReference type="GO" id="GO:0005811">
    <property type="term" value="C:lipid droplet"/>
    <property type="evidence" value="ECO:0007669"/>
    <property type="project" value="TreeGrafter"/>
</dbReference>
<comment type="caution">
    <text evidence="3">The sequence shown here is derived from an EMBL/GenBank/DDBJ whole genome shotgun (WGS) entry which is preliminary data.</text>
</comment>
<keyword evidence="4" id="KW-1185">Reference proteome</keyword>
<proteinExistence type="inferred from homology"/>
<gene>
    <name evidence="3" type="ORF">K493DRAFT_310515</name>
</gene>
<evidence type="ECO:0000256" key="2">
    <source>
        <dbReference type="SAM" id="MobiDB-lite"/>
    </source>
</evidence>
<feature type="region of interest" description="Disordered" evidence="2">
    <location>
        <begin position="1"/>
        <end position="24"/>
    </location>
</feature>
<evidence type="ECO:0000256" key="1">
    <source>
        <dbReference type="ARBA" id="ARBA00006311"/>
    </source>
</evidence>
<evidence type="ECO:0000313" key="3">
    <source>
        <dbReference type="EMBL" id="ORY06572.1"/>
    </source>
</evidence>
<dbReference type="GO" id="GO:0010890">
    <property type="term" value="P:positive regulation of triglyceride storage"/>
    <property type="evidence" value="ECO:0007669"/>
    <property type="project" value="TreeGrafter"/>
</dbReference>
<name>A0A1Y1Z8H6_9FUNG</name>
<dbReference type="Proteomes" id="UP000193498">
    <property type="component" value="Unassembled WGS sequence"/>
</dbReference>
<feature type="compositionally biased region" description="Polar residues" evidence="2">
    <location>
        <begin position="12"/>
        <end position="22"/>
    </location>
</feature>
<organism evidence="3 4">
    <name type="scientific">Basidiobolus meristosporus CBS 931.73</name>
    <dbReference type="NCBI Taxonomy" id="1314790"/>
    <lineage>
        <taxon>Eukaryota</taxon>
        <taxon>Fungi</taxon>
        <taxon>Fungi incertae sedis</taxon>
        <taxon>Zoopagomycota</taxon>
        <taxon>Entomophthoromycotina</taxon>
        <taxon>Basidiobolomycetes</taxon>
        <taxon>Basidiobolales</taxon>
        <taxon>Basidiobolaceae</taxon>
        <taxon>Basidiobolus</taxon>
    </lineage>
</organism>
<dbReference type="InterPro" id="IPR004279">
    <property type="entry name" value="Perilipin"/>
</dbReference>
<accession>A0A1Y1Z8H6</accession>
<reference evidence="3 4" key="1">
    <citation type="submission" date="2016-07" db="EMBL/GenBank/DDBJ databases">
        <title>Pervasive Adenine N6-methylation of Active Genes in Fungi.</title>
        <authorList>
            <consortium name="DOE Joint Genome Institute"/>
            <person name="Mondo S.J."/>
            <person name="Dannebaum R.O."/>
            <person name="Kuo R.C."/>
            <person name="Labutti K."/>
            <person name="Haridas S."/>
            <person name="Kuo A."/>
            <person name="Salamov A."/>
            <person name="Ahrendt S.R."/>
            <person name="Lipzen A."/>
            <person name="Sullivan W."/>
            <person name="Andreopoulos W.B."/>
            <person name="Clum A."/>
            <person name="Lindquist E."/>
            <person name="Daum C."/>
            <person name="Ramamoorthy G.K."/>
            <person name="Gryganskyi A."/>
            <person name="Culley D."/>
            <person name="Magnuson J.K."/>
            <person name="James T.Y."/>
            <person name="O'Malley M.A."/>
            <person name="Stajich J.E."/>
            <person name="Spatafora J.W."/>
            <person name="Visel A."/>
            <person name="Grigoriev I.V."/>
        </authorList>
    </citation>
    <scope>NUCLEOTIDE SEQUENCE [LARGE SCALE GENOMIC DNA]</scope>
    <source>
        <strain evidence="3 4">CBS 931.73</strain>
    </source>
</reference>
<dbReference type="GO" id="GO:0005829">
    <property type="term" value="C:cytosol"/>
    <property type="evidence" value="ECO:0007669"/>
    <property type="project" value="TreeGrafter"/>
</dbReference>
<dbReference type="EMBL" id="MCFE01000015">
    <property type="protein sequence ID" value="ORY06572.1"/>
    <property type="molecule type" value="Genomic_DNA"/>
</dbReference>
<sequence>MSKESGEKEQSPKQNGHQNGSSHTEELHIVSRIYEIPIVQDGVNAVKSYVDQSNSRAVHLVADTANTAFTTAVQVVKPIQNYFQSQIQQLDNLGCQSLDFLESKFPLIKKPTNEVIETVRSTVEPYVGTVAASAQNLYNNIRNALPRQ</sequence>
<dbReference type="PANTHER" id="PTHR14024">
    <property type="entry name" value="PERILIPIN"/>
    <property type="match status" value="1"/>
</dbReference>
<dbReference type="OrthoDB" id="376826at2759"/>
<dbReference type="GO" id="GO:0019915">
    <property type="term" value="P:lipid storage"/>
    <property type="evidence" value="ECO:0007669"/>
    <property type="project" value="TreeGrafter"/>
</dbReference>
<dbReference type="PANTHER" id="PTHR14024:SF49">
    <property type="entry name" value="LIPID STORAGE DROPLETS SURFACE-BINDING PROTEIN 1"/>
    <property type="match status" value="1"/>
</dbReference>
<feature type="compositionally biased region" description="Basic and acidic residues" evidence="2">
    <location>
        <begin position="1"/>
        <end position="11"/>
    </location>
</feature>
<dbReference type="AlphaFoldDB" id="A0A1Y1Z8H6"/>
<evidence type="ECO:0000313" key="4">
    <source>
        <dbReference type="Proteomes" id="UP000193498"/>
    </source>
</evidence>
<dbReference type="InParanoid" id="A0A1Y1Z8H6"/>
<comment type="similarity">
    <text evidence="1">Belongs to the perilipin family.</text>
</comment>
<protein>
    <submittedName>
        <fullName evidence="3">Uncharacterized protein</fullName>
    </submittedName>
</protein>